<evidence type="ECO:0000313" key="3">
    <source>
        <dbReference type="EMBL" id="EPR79035.1"/>
    </source>
</evidence>
<dbReference type="Pfam" id="PF07738">
    <property type="entry name" value="Sad1_UNC"/>
    <property type="match status" value="1"/>
</dbReference>
<dbReference type="VEuPathDB" id="MicrosporidiaDB:SLOPH_921"/>
<dbReference type="Proteomes" id="UP000014978">
    <property type="component" value="Unassembled WGS sequence"/>
</dbReference>
<dbReference type="Gene3D" id="2.60.120.260">
    <property type="entry name" value="Galactose-binding domain-like"/>
    <property type="match status" value="1"/>
</dbReference>
<feature type="compositionally biased region" description="Basic and acidic residues" evidence="1">
    <location>
        <begin position="1"/>
        <end position="16"/>
    </location>
</feature>
<dbReference type="InParanoid" id="S7W841"/>
<organism evidence="3 4">
    <name type="scientific">Spraguea lophii (strain 42_110)</name>
    <name type="common">Microsporidian parasite</name>
    <dbReference type="NCBI Taxonomy" id="1358809"/>
    <lineage>
        <taxon>Eukaryota</taxon>
        <taxon>Fungi</taxon>
        <taxon>Fungi incertae sedis</taxon>
        <taxon>Microsporidia</taxon>
        <taxon>Spragueidae</taxon>
        <taxon>Spraguea</taxon>
    </lineage>
</organism>
<keyword evidence="4" id="KW-1185">Reference proteome</keyword>
<evidence type="ECO:0000256" key="1">
    <source>
        <dbReference type="SAM" id="MobiDB-lite"/>
    </source>
</evidence>
<feature type="compositionally biased region" description="Polar residues" evidence="1">
    <location>
        <begin position="19"/>
        <end position="33"/>
    </location>
</feature>
<feature type="compositionally biased region" description="Low complexity" evidence="1">
    <location>
        <begin position="34"/>
        <end position="54"/>
    </location>
</feature>
<feature type="domain" description="SUN" evidence="2">
    <location>
        <begin position="56"/>
        <end position="254"/>
    </location>
</feature>
<proteinExistence type="predicted"/>
<evidence type="ECO:0000259" key="2">
    <source>
        <dbReference type="PROSITE" id="PS51469"/>
    </source>
</evidence>
<protein>
    <recommendedName>
        <fullName evidence="2">SUN domain-containing protein</fullName>
    </recommendedName>
</protein>
<accession>S7W841</accession>
<sequence>DISDGISDRGNKRDIGDNSIMSDNINDTNIMSDNTTNNNTHTTTNNTNNNNTTNTHTNHINTHTTNVLSFESGTLPVYSLSSSSYKYLYFYSGSNMDVLLGGGIDIPYIIENDGNGVLYFIFNKKYNINNIRIYHPMNDNRISAIRRFTLYYSCDNNMNDDSDKSMSGTCDRDINDDDNNKSTCDNNTTTTTAKTIINNKTIAMKRLKSFEYQIDGDMLQSFSFDNILMDRIKIIINSNWGQNNYVAIYKIFLY</sequence>
<dbReference type="EMBL" id="ATCN01000433">
    <property type="protein sequence ID" value="EPR79035.1"/>
    <property type="molecule type" value="Genomic_DNA"/>
</dbReference>
<dbReference type="PROSITE" id="PS51469">
    <property type="entry name" value="SUN"/>
    <property type="match status" value="1"/>
</dbReference>
<comment type="caution">
    <text evidence="3">The sequence shown here is derived from an EMBL/GenBank/DDBJ whole genome shotgun (WGS) entry which is preliminary data.</text>
</comment>
<name>S7W841_SPRLO</name>
<reference evidence="4" key="1">
    <citation type="journal article" date="2013" name="PLoS Genet.">
        <title>The genome of Spraguea lophii and the basis of host-microsporidian interactions.</title>
        <authorList>
            <person name="Campbell S.E."/>
            <person name="Williams T.A."/>
            <person name="Yousuf A."/>
            <person name="Soanes D.M."/>
            <person name="Paszkiewicz K.H."/>
            <person name="Williams B.A.P."/>
        </authorList>
    </citation>
    <scope>NUCLEOTIDE SEQUENCE [LARGE SCALE GENOMIC DNA]</scope>
    <source>
        <strain evidence="4">42_110</strain>
    </source>
</reference>
<dbReference type="HOGENOM" id="CLU_1096504_0_0_1"/>
<dbReference type="AlphaFoldDB" id="S7W841"/>
<gene>
    <name evidence="3" type="ORF">SLOPH_921</name>
</gene>
<feature type="region of interest" description="Disordered" evidence="1">
    <location>
        <begin position="1"/>
        <end position="54"/>
    </location>
</feature>
<evidence type="ECO:0000313" key="4">
    <source>
        <dbReference type="Proteomes" id="UP000014978"/>
    </source>
</evidence>
<feature type="non-terminal residue" evidence="3">
    <location>
        <position position="1"/>
    </location>
</feature>
<dbReference type="InterPro" id="IPR012919">
    <property type="entry name" value="SUN_dom"/>
</dbReference>